<evidence type="ECO:0000313" key="6">
    <source>
        <dbReference type="EMBL" id="MBW7477879.1"/>
    </source>
</evidence>
<dbReference type="InterPro" id="IPR042099">
    <property type="entry name" value="ANL_N_sf"/>
</dbReference>
<evidence type="ECO:0000256" key="4">
    <source>
        <dbReference type="ARBA" id="ARBA00023194"/>
    </source>
</evidence>
<accession>A0ABS7DDP9</accession>
<organism evidence="6 7">
    <name type="scientific">Paenibacillus oenotherae</name>
    <dbReference type="NCBI Taxonomy" id="1435645"/>
    <lineage>
        <taxon>Bacteria</taxon>
        <taxon>Bacillati</taxon>
        <taxon>Bacillota</taxon>
        <taxon>Bacilli</taxon>
        <taxon>Bacillales</taxon>
        <taxon>Paenibacillaceae</taxon>
        <taxon>Paenibacillus</taxon>
    </lineage>
</organism>
<dbReference type="SUPFAM" id="SSF47336">
    <property type="entry name" value="ACP-like"/>
    <property type="match status" value="1"/>
</dbReference>
<reference evidence="6 7" key="1">
    <citation type="submission" date="2021-07" db="EMBL/GenBank/DDBJ databases">
        <title>Paenibacillus radiodurans sp. nov., isolated from the southeastern edge of Tengger Desert.</title>
        <authorList>
            <person name="Zhang G."/>
        </authorList>
    </citation>
    <scope>NUCLEOTIDE SEQUENCE [LARGE SCALE GENOMIC DNA]</scope>
    <source>
        <strain evidence="6 7">DT7-4</strain>
    </source>
</reference>
<dbReference type="InterPro" id="IPR025110">
    <property type="entry name" value="AMP-bd_C"/>
</dbReference>
<keyword evidence="3" id="KW-0677">Repeat</keyword>
<comment type="caution">
    <text evidence="6">The sequence shown here is derived from an EMBL/GenBank/DDBJ whole genome shotgun (WGS) entry which is preliminary data.</text>
</comment>
<dbReference type="PANTHER" id="PTHR45527">
    <property type="entry name" value="NONRIBOSOMAL PEPTIDE SYNTHETASE"/>
    <property type="match status" value="1"/>
</dbReference>
<dbReference type="Gene3D" id="3.30.300.30">
    <property type="match status" value="1"/>
</dbReference>
<evidence type="ECO:0000256" key="3">
    <source>
        <dbReference type="ARBA" id="ARBA00022737"/>
    </source>
</evidence>
<evidence type="ECO:0000256" key="2">
    <source>
        <dbReference type="ARBA" id="ARBA00022553"/>
    </source>
</evidence>
<dbReference type="Pfam" id="PF00501">
    <property type="entry name" value="AMP-binding"/>
    <property type="match status" value="1"/>
</dbReference>
<name>A0ABS7DDP9_9BACL</name>
<dbReference type="Pfam" id="PF00550">
    <property type="entry name" value="PP-binding"/>
    <property type="match status" value="1"/>
</dbReference>
<dbReference type="Proteomes" id="UP000812277">
    <property type="component" value="Unassembled WGS sequence"/>
</dbReference>
<keyword evidence="1" id="KW-0596">Phosphopantetheine</keyword>
<proteinExistence type="predicted"/>
<dbReference type="Gene3D" id="1.10.1200.10">
    <property type="entry name" value="ACP-like"/>
    <property type="match status" value="1"/>
</dbReference>
<protein>
    <submittedName>
        <fullName evidence="6">Non-ribosomal peptide synthetase</fullName>
    </submittedName>
</protein>
<dbReference type="RefSeq" id="WP_219875265.1">
    <property type="nucleotide sequence ID" value="NZ_JAHZIJ010000069.1"/>
</dbReference>
<dbReference type="Pfam" id="PF13193">
    <property type="entry name" value="AMP-binding_C"/>
    <property type="match status" value="1"/>
</dbReference>
<gene>
    <name evidence="6" type="ORF">K0T92_24550</name>
</gene>
<feature type="non-terminal residue" evidence="6">
    <location>
        <position position="298"/>
    </location>
</feature>
<dbReference type="InterPro" id="IPR036736">
    <property type="entry name" value="ACP-like_sf"/>
</dbReference>
<dbReference type="PROSITE" id="PS50075">
    <property type="entry name" value="CARRIER"/>
    <property type="match status" value="1"/>
</dbReference>
<dbReference type="SUPFAM" id="SSF56801">
    <property type="entry name" value="Acetyl-CoA synthetase-like"/>
    <property type="match status" value="1"/>
</dbReference>
<keyword evidence="7" id="KW-1185">Reference proteome</keyword>
<evidence type="ECO:0000256" key="1">
    <source>
        <dbReference type="ARBA" id="ARBA00022450"/>
    </source>
</evidence>
<dbReference type="PANTHER" id="PTHR45527:SF1">
    <property type="entry name" value="FATTY ACID SYNTHASE"/>
    <property type="match status" value="1"/>
</dbReference>
<dbReference type="PROSITE" id="PS00012">
    <property type="entry name" value="PHOSPHOPANTETHEINE"/>
    <property type="match status" value="1"/>
</dbReference>
<sequence length="298" mass="33702">KPLSNTRLYVMDDRLREQPIGVAGELCIAGAGLARGYLNRPELTEEKFVQHPNGERLYRTGDLARWLPDGNLDYLGRIDEQVKIRGYRIELGEIEAVLQRHEQVKEAVVIARQDKGADSYLCAYVVGHGKLEAAELRRYVGSQLPSYMVPAFFVELAEVPLTPNGKVDRRGLPEPERSAMGGESYVAPRTELEAKLAEIWQSVLGLDRIGARDHFFELGGHSLKATMLAARVYKELNVNLPLRSIFEAPRLEELAERIAEQEESKYASIERTEERSYYPVSSAQRRMYILNQLEGAQT</sequence>
<feature type="domain" description="Carrier" evidence="5">
    <location>
        <begin position="187"/>
        <end position="262"/>
    </location>
</feature>
<evidence type="ECO:0000313" key="7">
    <source>
        <dbReference type="Proteomes" id="UP000812277"/>
    </source>
</evidence>
<dbReference type="InterPro" id="IPR020806">
    <property type="entry name" value="PKS_PP-bd"/>
</dbReference>
<dbReference type="InterPro" id="IPR000873">
    <property type="entry name" value="AMP-dep_synth/lig_dom"/>
</dbReference>
<dbReference type="InterPro" id="IPR009081">
    <property type="entry name" value="PP-bd_ACP"/>
</dbReference>
<dbReference type="InterPro" id="IPR045851">
    <property type="entry name" value="AMP-bd_C_sf"/>
</dbReference>
<dbReference type="Gene3D" id="3.40.50.12780">
    <property type="entry name" value="N-terminal domain of ligase-like"/>
    <property type="match status" value="1"/>
</dbReference>
<dbReference type="EMBL" id="JAHZIJ010000069">
    <property type="protein sequence ID" value="MBW7477879.1"/>
    <property type="molecule type" value="Genomic_DNA"/>
</dbReference>
<dbReference type="InterPro" id="IPR006162">
    <property type="entry name" value="Ppantetheine_attach_site"/>
</dbReference>
<keyword evidence="2" id="KW-0597">Phosphoprotein</keyword>
<evidence type="ECO:0000259" key="5">
    <source>
        <dbReference type="PROSITE" id="PS50075"/>
    </source>
</evidence>
<feature type="non-terminal residue" evidence="6">
    <location>
        <position position="1"/>
    </location>
</feature>
<keyword evidence="4" id="KW-0045">Antibiotic biosynthesis</keyword>
<dbReference type="SMART" id="SM00823">
    <property type="entry name" value="PKS_PP"/>
    <property type="match status" value="1"/>
</dbReference>